<accession>A0A376K0T3</accession>
<dbReference type="Proteomes" id="UP000255201">
    <property type="component" value="Unassembled WGS sequence"/>
</dbReference>
<reference evidence="1 2" key="1">
    <citation type="submission" date="2018-06" db="EMBL/GenBank/DDBJ databases">
        <authorList>
            <consortium name="Pathogen Informatics"/>
            <person name="Doyle S."/>
        </authorList>
    </citation>
    <scope>NUCLEOTIDE SEQUENCE [LARGE SCALE GENOMIC DNA]</scope>
    <source>
        <strain evidence="1 2">NCTC10764</strain>
    </source>
</reference>
<dbReference type="AlphaFoldDB" id="A0A376K0T3"/>
<name>A0A376K0T3_ECOLX</name>
<gene>
    <name evidence="1" type="ORF">NCTC10764_04632</name>
</gene>
<organism evidence="1 2">
    <name type="scientific">Escherichia coli</name>
    <dbReference type="NCBI Taxonomy" id="562"/>
    <lineage>
        <taxon>Bacteria</taxon>
        <taxon>Pseudomonadati</taxon>
        <taxon>Pseudomonadota</taxon>
        <taxon>Gammaproteobacteria</taxon>
        <taxon>Enterobacterales</taxon>
        <taxon>Enterobacteriaceae</taxon>
        <taxon>Escherichia</taxon>
    </lineage>
</organism>
<evidence type="ECO:0000313" key="2">
    <source>
        <dbReference type="Proteomes" id="UP000255201"/>
    </source>
</evidence>
<dbReference type="EMBL" id="UFZL01000003">
    <property type="protein sequence ID" value="STE75507.1"/>
    <property type="molecule type" value="Genomic_DNA"/>
</dbReference>
<dbReference type="NCBIfam" id="NF033230">
    <property type="entry name" value="phage_region_01"/>
    <property type="match status" value="1"/>
</dbReference>
<protein>
    <submittedName>
        <fullName evidence="1">Uncharacterized protein</fullName>
    </submittedName>
</protein>
<sequence length="155" mass="18116">MELDAFVCLRIFEKHCERVAESYRDVLDKETANSAFVATRALILLKLDLLLVEYRRNIDSKCVVLFGKNVLYHYLFTQKGVSLSDAKNMCLHDILIVLWNDINAYVIPEHVSERIQILYKHELSSPMPDLSYEDESLLHFKDSAWDFYPADTRLN</sequence>
<proteinExistence type="predicted"/>
<dbReference type="InterPro" id="IPR059241">
    <property type="entry name" value="SfIV_phage_associated"/>
</dbReference>
<evidence type="ECO:0000313" key="1">
    <source>
        <dbReference type="EMBL" id="STE75507.1"/>
    </source>
</evidence>
<dbReference type="RefSeq" id="WP_024257389.1">
    <property type="nucleotide sequence ID" value="NZ_CXXT01000024.1"/>
</dbReference>